<evidence type="ECO:0000256" key="3">
    <source>
        <dbReference type="ARBA" id="ARBA00022833"/>
    </source>
</evidence>
<dbReference type="KEGG" id="cmk:103184526"/>
<reference evidence="9" key="3">
    <citation type="journal article" date="2014" name="Nature">
        <title>Elephant shark genome provides unique insights into gnathostome evolution.</title>
        <authorList>
            <consortium name="International Elephant Shark Genome Sequencing Consortium"/>
            <person name="Venkatesh B."/>
            <person name="Lee A.P."/>
            <person name="Ravi V."/>
            <person name="Maurya A.K."/>
            <person name="Lian M.M."/>
            <person name="Swann J.B."/>
            <person name="Ohta Y."/>
            <person name="Flajnik M.F."/>
            <person name="Sutoh Y."/>
            <person name="Kasahara M."/>
            <person name="Hoon S."/>
            <person name="Gangu V."/>
            <person name="Roy S.W."/>
            <person name="Irimia M."/>
            <person name="Korzh V."/>
            <person name="Kondrychyn I."/>
            <person name="Lim Z.W."/>
            <person name="Tay B.H."/>
            <person name="Tohari S."/>
            <person name="Kong K.W."/>
            <person name="Ho S."/>
            <person name="Lorente-Galdos B."/>
            <person name="Quilez J."/>
            <person name="Marques-Bonet T."/>
            <person name="Raney B.J."/>
            <person name="Ingham P.W."/>
            <person name="Tay A."/>
            <person name="Hillier L.W."/>
            <person name="Minx P."/>
            <person name="Boehm T."/>
            <person name="Wilson R.K."/>
            <person name="Brenner S."/>
            <person name="Warren W.C."/>
        </authorList>
    </citation>
    <scope>NUCLEOTIDE SEQUENCE [LARGE SCALE GENOMIC DNA]</scope>
</reference>
<dbReference type="SMART" id="SM00184">
    <property type="entry name" value="RING"/>
    <property type="match status" value="1"/>
</dbReference>
<dbReference type="AlphaFoldDB" id="A0A4W3J2Y0"/>
<dbReference type="InterPro" id="IPR039209">
    <property type="entry name" value="OBI1"/>
</dbReference>
<dbReference type="CDD" id="cd16562">
    <property type="entry name" value="RING-HC_RNF219"/>
    <property type="match status" value="1"/>
</dbReference>
<feature type="region of interest" description="Disordered" evidence="6">
    <location>
        <begin position="721"/>
        <end position="749"/>
    </location>
</feature>
<accession>A0A4W3J2Y0</accession>
<keyword evidence="5" id="KW-0175">Coiled coil</keyword>
<evidence type="ECO:0000259" key="7">
    <source>
        <dbReference type="PROSITE" id="PS50089"/>
    </source>
</evidence>
<proteinExistence type="predicted"/>
<reference evidence="9" key="2">
    <citation type="journal article" date="2007" name="PLoS Biol.">
        <title>Survey sequencing and comparative analysis of the elephant shark (Callorhinchus milii) genome.</title>
        <authorList>
            <person name="Venkatesh B."/>
            <person name="Kirkness E.F."/>
            <person name="Loh Y.H."/>
            <person name="Halpern A.L."/>
            <person name="Lee A.P."/>
            <person name="Johnson J."/>
            <person name="Dandona N."/>
            <person name="Viswanathan L.D."/>
            <person name="Tay A."/>
            <person name="Venter J.C."/>
            <person name="Strausberg R.L."/>
            <person name="Brenner S."/>
        </authorList>
    </citation>
    <scope>NUCLEOTIDE SEQUENCE [LARGE SCALE GENOMIC DNA]</scope>
</reference>
<dbReference type="GO" id="GO:0008270">
    <property type="term" value="F:zinc ion binding"/>
    <property type="evidence" value="ECO:0007669"/>
    <property type="project" value="UniProtKB-KW"/>
</dbReference>
<dbReference type="Proteomes" id="UP000314986">
    <property type="component" value="Unassembled WGS sequence"/>
</dbReference>
<dbReference type="InterPro" id="IPR013083">
    <property type="entry name" value="Znf_RING/FYVE/PHD"/>
</dbReference>
<dbReference type="Ensembl" id="ENSCMIT00000027453.1">
    <property type="protein sequence ID" value="ENSCMIP00000027020.1"/>
    <property type="gene ID" value="ENSCMIG00000011789.1"/>
</dbReference>
<organism evidence="8 9">
    <name type="scientific">Callorhinchus milii</name>
    <name type="common">Ghost shark</name>
    <dbReference type="NCBI Taxonomy" id="7868"/>
    <lineage>
        <taxon>Eukaryota</taxon>
        <taxon>Metazoa</taxon>
        <taxon>Chordata</taxon>
        <taxon>Craniata</taxon>
        <taxon>Vertebrata</taxon>
        <taxon>Chondrichthyes</taxon>
        <taxon>Holocephali</taxon>
        <taxon>Chimaeriformes</taxon>
        <taxon>Callorhinchidae</taxon>
        <taxon>Callorhinchus</taxon>
    </lineage>
</organism>
<dbReference type="GO" id="GO:0006513">
    <property type="term" value="P:protein monoubiquitination"/>
    <property type="evidence" value="ECO:0007669"/>
    <property type="project" value="InterPro"/>
</dbReference>
<evidence type="ECO:0000256" key="2">
    <source>
        <dbReference type="ARBA" id="ARBA00022771"/>
    </source>
</evidence>
<dbReference type="GO" id="GO:0004842">
    <property type="term" value="F:ubiquitin-protein transferase activity"/>
    <property type="evidence" value="ECO:0007669"/>
    <property type="project" value="InterPro"/>
</dbReference>
<protein>
    <submittedName>
        <fullName evidence="8">ORC ubiquitin ligase 1</fullName>
    </submittedName>
</protein>
<feature type="region of interest" description="Disordered" evidence="6">
    <location>
        <begin position="368"/>
        <end position="388"/>
    </location>
</feature>
<dbReference type="InterPro" id="IPR001841">
    <property type="entry name" value="Znf_RING"/>
</dbReference>
<feature type="compositionally biased region" description="Polar residues" evidence="6">
    <location>
        <begin position="722"/>
        <end position="749"/>
    </location>
</feature>
<evidence type="ECO:0000256" key="5">
    <source>
        <dbReference type="SAM" id="Coils"/>
    </source>
</evidence>
<dbReference type="PROSITE" id="PS50089">
    <property type="entry name" value="ZF_RING_2"/>
    <property type="match status" value="1"/>
</dbReference>
<dbReference type="GeneTree" id="ENSGT00390000013512"/>
<dbReference type="OMA" id="NDMYEKV"/>
<keyword evidence="2 4" id="KW-0863">Zinc-finger</keyword>
<dbReference type="Gene3D" id="3.30.40.10">
    <property type="entry name" value="Zinc/RING finger domain, C3HC4 (zinc finger)"/>
    <property type="match status" value="1"/>
</dbReference>
<dbReference type="Pfam" id="PF13923">
    <property type="entry name" value="zf-C3HC4_2"/>
    <property type="match status" value="1"/>
</dbReference>
<dbReference type="OrthoDB" id="6105938at2759"/>
<dbReference type="PANTHER" id="PTHR14609">
    <property type="entry name" value="RING FINGER PROTEIN 219"/>
    <property type="match status" value="1"/>
</dbReference>
<evidence type="ECO:0000313" key="8">
    <source>
        <dbReference type="Ensembl" id="ENSCMIP00000027020.1"/>
    </source>
</evidence>
<dbReference type="CTD" id="79596"/>
<evidence type="ECO:0000256" key="1">
    <source>
        <dbReference type="ARBA" id="ARBA00022723"/>
    </source>
</evidence>
<feature type="domain" description="RING-type" evidence="7">
    <location>
        <begin position="17"/>
        <end position="55"/>
    </location>
</feature>
<feature type="coiled-coil region" evidence="5">
    <location>
        <begin position="88"/>
        <end position="122"/>
    </location>
</feature>
<evidence type="ECO:0000256" key="4">
    <source>
        <dbReference type="PROSITE-ProRule" id="PRU00175"/>
    </source>
</evidence>
<dbReference type="InParanoid" id="A0A4W3J2Y0"/>
<dbReference type="GO" id="GO:0006275">
    <property type="term" value="P:regulation of DNA replication"/>
    <property type="evidence" value="ECO:0007669"/>
    <property type="project" value="InterPro"/>
</dbReference>
<dbReference type="PANTHER" id="PTHR14609:SF1">
    <property type="entry name" value="ORC UBIQUITIN LIGASE 1"/>
    <property type="match status" value="1"/>
</dbReference>
<evidence type="ECO:0000256" key="6">
    <source>
        <dbReference type="SAM" id="MobiDB-lite"/>
    </source>
</evidence>
<keyword evidence="1" id="KW-0479">Metal-binding</keyword>
<reference evidence="8" key="4">
    <citation type="submission" date="2025-08" db="UniProtKB">
        <authorList>
            <consortium name="Ensembl"/>
        </authorList>
    </citation>
    <scope>IDENTIFICATION</scope>
</reference>
<sequence>MQKVQSVTLALTLPISCHICLGKVRHPVICSNNHVFCSMCIQSWLKNSSQCPTCRIPITSENPVKEVLGGTDGTENCDNPSTKRHLRKTRLELLHKEYEEEIESLQKEIEDFRSKNLSLESQLKTVLDPVNVSSSSTDQDRKKSLTGPESEANSIAQQEWATKLKAATEIYKKTKADVDKLKEANRKLRVQNSDLVRENLHLKAEVDSRSPHKFGRFTVAALQSKVDQYEREMNRLKRALERSDKYIEDMELEIEQLKERGNEKENVSGNSCSESPPPLFQVGEDESSKLLWNSLDVTKENRIIAMRRSLSKIEQPSVSQLDNAESMCSSFPWEQSLNGMLSNSVVKNRLPADNGLLTTATVENNSLSSLQTTNVKQEGFSPPRDESEIHFELPSPCTPSTSLGGLHLHSTDDEASPLTKKKSGGKRLSYLRKLCFDDANWRSGFCDEKRIFLKQDDGCINMENFKIDPPANSIFWDAERSLPANNLGNNNERKNLQASHSEVSAVKSENTILQELDATSTDPYVSESEVLRSRTSSETSMDTAYQEKISELDFMLDETENLRNPHCTPVSEDLADLDISLTSELAQCTELMNEAEKRLEQKMRQSQPNTLDLNARITSVNGKGRKSVLSTVVTPITLDVKEESDLFQEQNIINLVQSRKNIVLGRSEESLDSLSSEKKSFHIDFSSPILSASSHTSDFQQIKPYLLESCLIPENEKVLGAANNNNQTSKRKLQNNVDIASPSKSSKRD</sequence>
<feature type="region of interest" description="Disordered" evidence="6">
    <location>
        <begin position="130"/>
        <end position="156"/>
    </location>
</feature>
<dbReference type="InterPro" id="IPR035691">
    <property type="entry name" value="OBI1_RING-HC"/>
</dbReference>
<feature type="coiled-coil region" evidence="5">
    <location>
        <begin position="164"/>
        <end position="267"/>
    </location>
</feature>
<reference evidence="9" key="1">
    <citation type="journal article" date="2006" name="Science">
        <title>Ancient noncoding elements conserved in the human genome.</title>
        <authorList>
            <person name="Venkatesh B."/>
            <person name="Kirkness E.F."/>
            <person name="Loh Y.H."/>
            <person name="Halpern A.L."/>
            <person name="Lee A.P."/>
            <person name="Johnson J."/>
            <person name="Dandona N."/>
            <person name="Viswanathan L.D."/>
            <person name="Tay A."/>
            <person name="Venter J.C."/>
            <person name="Strausberg R.L."/>
            <person name="Brenner S."/>
        </authorList>
    </citation>
    <scope>NUCLEOTIDE SEQUENCE [LARGE SCALE GENOMIC DNA]</scope>
</reference>
<reference evidence="8" key="5">
    <citation type="submission" date="2025-09" db="UniProtKB">
        <authorList>
            <consortium name="Ensembl"/>
        </authorList>
    </citation>
    <scope>IDENTIFICATION</scope>
</reference>
<name>A0A4W3J2Y0_CALMI</name>
<keyword evidence="9" id="KW-1185">Reference proteome</keyword>
<keyword evidence="3" id="KW-0862">Zinc</keyword>
<feature type="region of interest" description="Disordered" evidence="6">
    <location>
        <begin position="402"/>
        <end position="422"/>
    </location>
</feature>
<dbReference type="STRING" id="7868.ENSCMIP00000027020"/>
<gene>
    <name evidence="8" type="primary">obi1</name>
</gene>
<dbReference type="SUPFAM" id="SSF57850">
    <property type="entry name" value="RING/U-box"/>
    <property type="match status" value="1"/>
</dbReference>
<evidence type="ECO:0000313" key="9">
    <source>
        <dbReference type="Proteomes" id="UP000314986"/>
    </source>
</evidence>
<dbReference type="GeneID" id="103184526"/>